<dbReference type="Proteomes" id="UP000190367">
    <property type="component" value="Unassembled WGS sequence"/>
</dbReference>
<dbReference type="Gene3D" id="3.20.20.60">
    <property type="entry name" value="Phosphoenolpyruvate-binding domains"/>
    <property type="match status" value="1"/>
</dbReference>
<dbReference type="OrthoDB" id="9780430at2"/>
<name>A0A1T4TW33_9BACT</name>
<organism evidence="1 2">
    <name type="scientific">Chitinophaga eiseniae</name>
    <dbReference type="NCBI Taxonomy" id="634771"/>
    <lineage>
        <taxon>Bacteria</taxon>
        <taxon>Pseudomonadati</taxon>
        <taxon>Bacteroidota</taxon>
        <taxon>Chitinophagia</taxon>
        <taxon>Chitinophagales</taxon>
        <taxon>Chitinophagaceae</taxon>
        <taxon>Chitinophaga</taxon>
    </lineage>
</organism>
<evidence type="ECO:0000313" key="2">
    <source>
        <dbReference type="Proteomes" id="UP000190367"/>
    </source>
</evidence>
<dbReference type="InterPro" id="IPR040442">
    <property type="entry name" value="Pyrv_kinase-like_dom_sf"/>
</dbReference>
<dbReference type="PANTHER" id="PTHR42905">
    <property type="entry name" value="PHOSPHOENOLPYRUVATE CARBOXYLASE"/>
    <property type="match status" value="1"/>
</dbReference>
<evidence type="ECO:0000313" key="1">
    <source>
        <dbReference type="EMBL" id="SKA44672.1"/>
    </source>
</evidence>
<dbReference type="EMBL" id="FUWZ01000006">
    <property type="protein sequence ID" value="SKA44672.1"/>
    <property type="molecule type" value="Genomic_DNA"/>
</dbReference>
<keyword evidence="1" id="KW-0456">Lyase</keyword>
<sequence>MSSVFNTFKELHQGRQLFVLPNVWNPESARRFQEKGFPAAGTSSAAVAASLGYEDGEGMPFDDYLFLVRRMTAVLRIPLSVDIEMGYGDSPEAIYANISRLLEAGVAGINIEDSIIGNEGRVLQPAASFAATLGAVRSRLTAAGADLFLNVRSDTYLLNVADKEAETLQRLRLYEAAGADGIFLPCIAEEAAITAAVSSTSLPLNVMCIPGLPALGTLEKLGVKRVSMGPFLYNNVYDRIGQLSDAITAMGSFEPLFI</sequence>
<dbReference type="AlphaFoldDB" id="A0A1T4TW33"/>
<dbReference type="STRING" id="634771.SAMN04488128_106461"/>
<dbReference type="RefSeq" id="WP_159456238.1">
    <property type="nucleotide sequence ID" value="NZ_FUWZ01000006.1"/>
</dbReference>
<protein>
    <submittedName>
        <fullName evidence="1">2-Methylisocitrate lyase, PEP mutase family</fullName>
    </submittedName>
</protein>
<dbReference type="PANTHER" id="PTHR42905:SF16">
    <property type="entry name" value="CARBOXYPHOSPHONOENOLPYRUVATE PHOSPHONOMUTASE-LIKE PROTEIN (AFU_ORTHOLOGUE AFUA_5G07230)"/>
    <property type="match status" value="1"/>
</dbReference>
<proteinExistence type="predicted"/>
<dbReference type="CDD" id="cd00377">
    <property type="entry name" value="ICL_PEPM"/>
    <property type="match status" value="1"/>
</dbReference>
<dbReference type="SUPFAM" id="SSF51621">
    <property type="entry name" value="Phosphoenolpyruvate/pyruvate domain"/>
    <property type="match status" value="1"/>
</dbReference>
<gene>
    <name evidence="1" type="ORF">SAMN04488128_106461</name>
</gene>
<dbReference type="Pfam" id="PF13714">
    <property type="entry name" value="PEP_mutase"/>
    <property type="match status" value="1"/>
</dbReference>
<keyword evidence="2" id="KW-1185">Reference proteome</keyword>
<dbReference type="InterPro" id="IPR015813">
    <property type="entry name" value="Pyrv/PenolPyrv_kinase-like_dom"/>
</dbReference>
<dbReference type="InterPro" id="IPR039556">
    <property type="entry name" value="ICL/PEPM"/>
</dbReference>
<reference evidence="2" key="1">
    <citation type="submission" date="2017-02" db="EMBL/GenBank/DDBJ databases">
        <authorList>
            <person name="Varghese N."/>
            <person name="Submissions S."/>
        </authorList>
    </citation>
    <scope>NUCLEOTIDE SEQUENCE [LARGE SCALE GENOMIC DNA]</scope>
    <source>
        <strain evidence="2">DSM 22224</strain>
    </source>
</reference>
<dbReference type="GO" id="GO:0016829">
    <property type="term" value="F:lyase activity"/>
    <property type="evidence" value="ECO:0007669"/>
    <property type="project" value="UniProtKB-KW"/>
</dbReference>
<accession>A0A1T4TW33</accession>